<organism evidence="4 5">
    <name type="scientific">Streptomyces stramineus</name>
    <dbReference type="NCBI Taxonomy" id="173861"/>
    <lineage>
        <taxon>Bacteria</taxon>
        <taxon>Bacillati</taxon>
        <taxon>Actinomycetota</taxon>
        <taxon>Actinomycetes</taxon>
        <taxon>Kitasatosporales</taxon>
        <taxon>Streptomycetaceae</taxon>
        <taxon>Streptomyces</taxon>
    </lineage>
</organism>
<dbReference type="InterPro" id="IPR035979">
    <property type="entry name" value="RBD_domain_sf"/>
</dbReference>
<evidence type="ECO:0000313" key="4">
    <source>
        <dbReference type="EMBL" id="GAA0450482.1"/>
    </source>
</evidence>
<comment type="caution">
    <text evidence="4">The sequence shown here is derived from an EMBL/GenBank/DDBJ whole genome shotgun (WGS) entry which is preliminary data.</text>
</comment>
<feature type="region of interest" description="Disordered" evidence="2">
    <location>
        <begin position="70"/>
        <end position="106"/>
    </location>
</feature>
<feature type="domain" description="RRM" evidence="3">
    <location>
        <begin position="3"/>
        <end position="80"/>
    </location>
</feature>
<dbReference type="PANTHER" id="PTHR48027">
    <property type="entry name" value="HETEROGENEOUS NUCLEAR RIBONUCLEOPROTEIN 87F-RELATED"/>
    <property type="match status" value="1"/>
</dbReference>
<proteinExistence type="predicted"/>
<dbReference type="InterPro" id="IPR052462">
    <property type="entry name" value="SLIRP/GR-RBP-like"/>
</dbReference>
<evidence type="ECO:0000313" key="5">
    <source>
        <dbReference type="Proteomes" id="UP001499895"/>
    </source>
</evidence>
<dbReference type="InterPro" id="IPR012677">
    <property type="entry name" value="Nucleotide-bd_a/b_plait_sf"/>
</dbReference>
<evidence type="ECO:0000256" key="2">
    <source>
        <dbReference type="SAM" id="MobiDB-lite"/>
    </source>
</evidence>
<dbReference type="EMBL" id="BAAAHB010000007">
    <property type="protein sequence ID" value="GAA0450482.1"/>
    <property type="molecule type" value="Genomic_DNA"/>
</dbReference>
<dbReference type="Proteomes" id="UP001499895">
    <property type="component" value="Unassembled WGS sequence"/>
</dbReference>
<dbReference type="Pfam" id="PF00076">
    <property type="entry name" value="RRM_1"/>
    <property type="match status" value="1"/>
</dbReference>
<dbReference type="PROSITE" id="PS50102">
    <property type="entry name" value="RRM"/>
    <property type="match status" value="1"/>
</dbReference>
<reference evidence="5" key="1">
    <citation type="journal article" date="2019" name="Int. J. Syst. Evol. Microbiol.">
        <title>The Global Catalogue of Microorganisms (GCM) 10K type strain sequencing project: providing services to taxonomists for standard genome sequencing and annotation.</title>
        <authorList>
            <consortium name="The Broad Institute Genomics Platform"/>
            <consortium name="The Broad Institute Genome Sequencing Center for Infectious Disease"/>
            <person name="Wu L."/>
            <person name="Ma J."/>
        </authorList>
    </citation>
    <scope>NUCLEOTIDE SEQUENCE [LARGE SCALE GENOMIC DNA]</scope>
    <source>
        <strain evidence="5">JCM 10649</strain>
    </source>
</reference>
<evidence type="ECO:0000256" key="1">
    <source>
        <dbReference type="ARBA" id="ARBA00022884"/>
    </source>
</evidence>
<keyword evidence="1" id="KW-0694">RNA-binding</keyword>
<accession>A0ABP3JDU7</accession>
<dbReference type="RefSeq" id="WP_344086624.1">
    <property type="nucleotide sequence ID" value="NZ_BAAAHB010000007.1"/>
</dbReference>
<dbReference type="InterPro" id="IPR000504">
    <property type="entry name" value="RRM_dom"/>
</dbReference>
<dbReference type="SUPFAM" id="SSF54928">
    <property type="entry name" value="RNA-binding domain, RBD"/>
    <property type="match status" value="1"/>
</dbReference>
<gene>
    <name evidence="4" type="ORF">GCM10009544_11630</name>
</gene>
<dbReference type="Gene3D" id="3.30.70.330">
    <property type="match status" value="1"/>
</dbReference>
<sequence>MTKKLYVGNLSYQTTEGDLSTLFGEIGAVRSVNVITDRDTGRSKGFAFVEMDDADAAQAVAQLNNREIDGRNLAVNEARPREDRSGGGRGGYGGGRGGGYGGGGRR</sequence>
<feature type="compositionally biased region" description="Gly residues" evidence="2">
    <location>
        <begin position="87"/>
        <end position="106"/>
    </location>
</feature>
<name>A0ABP3JDU7_9ACTN</name>
<evidence type="ECO:0000259" key="3">
    <source>
        <dbReference type="PROSITE" id="PS50102"/>
    </source>
</evidence>
<keyword evidence="5" id="KW-1185">Reference proteome</keyword>
<dbReference type="SMART" id="SM00360">
    <property type="entry name" value="RRM"/>
    <property type="match status" value="1"/>
</dbReference>
<protein>
    <recommendedName>
        <fullName evidence="3">RRM domain-containing protein</fullName>
    </recommendedName>
</protein>